<dbReference type="Pfam" id="PF10265">
    <property type="entry name" value="Miga"/>
    <property type="match status" value="1"/>
</dbReference>
<protein>
    <submittedName>
        <fullName evidence="10">Mitoguardin isoform X5</fullName>
    </submittedName>
</protein>
<evidence type="ECO:0000313" key="9">
    <source>
        <dbReference type="Proteomes" id="UP001652625"/>
    </source>
</evidence>
<reference evidence="10" key="2">
    <citation type="submission" date="2025-08" db="UniProtKB">
        <authorList>
            <consortium name="RefSeq"/>
        </authorList>
    </citation>
    <scope>IDENTIFICATION</scope>
</reference>
<feature type="compositionally biased region" description="Low complexity" evidence="8">
    <location>
        <begin position="79"/>
        <end position="89"/>
    </location>
</feature>
<comment type="similarity">
    <text evidence="2">Belongs to the mitoguardin family.</text>
</comment>
<name>A0ABM4BFH5_HYDVU</name>
<dbReference type="InterPro" id="IPR019392">
    <property type="entry name" value="Miga"/>
</dbReference>
<comment type="subcellular location">
    <subcellularLocation>
        <location evidence="1">Mitochondrion outer membrane</location>
    </subcellularLocation>
</comment>
<keyword evidence="4" id="KW-1000">Mitochondrion outer membrane</keyword>
<evidence type="ECO:0000256" key="4">
    <source>
        <dbReference type="ARBA" id="ARBA00022787"/>
    </source>
</evidence>
<evidence type="ECO:0000256" key="6">
    <source>
        <dbReference type="ARBA" id="ARBA00023128"/>
    </source>
</evidence>
<sequence>MVVPGLSVLLQSAKTKLIVLSSLLGVGSIIYFTKNYIQYGSFLGSNQTSKTKVLGGKQMGVQQNITIPSKLVLRKRRQSSVSNRKSSVSTIKRHSSLPGSSSGKNYAKIDVDKELDEAVKNLNKSMSELEEVLGLPNNNNCKYCIDNEIIRLRNLIDLGQNPQQVISMAENHLANNKNEVYEELIQDVLSTDLNMESYNCLVDEIQKIKDIENDYDSDNDSFISASESVDLQISDSENYEAVLTFEKKLKELIKKHSFNDLYMYGIEYLTHYGIPVRSIRAELLNCENDVDFCVKVYCLRRAFKDLLTNSDCRCWFINSGKEVMVSLLKQANHDYNCFSENYDNMLDYCSDSNNWECIEEELSSRGVCTLNFYDVVLDFMIMDSLVDLENPPYSVTTAIQNKWLSTRFKETALSTAIWAVIKSKKSMLKNANGFYAKFYDISMHITPVLAWGLLGPVKELNQLCSSFKDTMLGFLRDIFNVEIVSYKSVESLSEDIFRIAKQRKEELFSKL</sequence>
<keyword evidence="9" id="KW-1185">Reference proteome</keyword>
<dbReference type="PANTHER" id="PTHR21508:SF5">
    <property type="entry name" value="MITOGUARDIN"/>
    <property type="match status" value="1"/>
</dbReference>
<gene>
    <name evidence="10" type="primary">LOC100210447</name>
</gene>
<evidence type="ECO:0000256" key="2">
    <source>
        <dbReference type="ARBA" id="ARBA00008969"/>
    </source>
</evidence>
<organism evidence="9 10">
    <name type="scientific">Hydra vulgaris</name>
    <name type="common">Hydra</name>
    <name type="synonym">Hydra attenuata</name>
    <dbReference type="NCBI Taxonomy" id="6087"/>
    <lineage>
        <taxon>Eukaryota</taxon>
        <taxon>Metazoa</taxon>
        <taxon>Cnidaria</taxon>
        <taxon>Hydrozoa</taxon>
        <taxon>Hydroidolina</taxon>
        <taxon>Anthoathecata</taxon>
        <taxon>Aplanulata</taxon>
        <taxon>Hydridae</taxon>
        <taxon>Hydra</taxon>
    </lineage>
</organism>
<evidence type="ECO:0000313" key="10">
    <source>
        <dbReference type="RefSeq" id="XP_065647727.1"/>
    </source>
</evidence>
<proteinExistence type="inferred from homology"/>
<accession>A0ABM4BFH5</accession>
<keyword evidence="5" id="KW-1133">Transmembrane helix</keyword>
<evidence type="ECO:0000256" key="8">
    <source>
        <dbReference type="SAM" id="MobiDB-lite"/>
    </source>
</evidence>
<feature type="region of interest" description="Disordered" evidence="8">
    <location>
        <begin position="76"/>
        <end position="105"/>
    </location>
</feature>
<evidence type="ECO:0000256" key="5">
    <source>
        <dbReference type="ARBA" id="ARBA00022989"/>
    </source>
</evidence>
<evidence type="ECO:0000256" key="3">
    <source>
        <dbReference type="ARBA" id="ARBA00022692"/>
    </source>
</evidence>
<evidence type="ECO:0000256" key="1">
    <source>
        <dbReference type="ARBA" id="ARBA00004294"/>
    </source>
</evidence>
<reference evidence="9" key="1">
    <citation type="submission" date="2025-05" db="UniProtKB">
        <authorList>
            <consortium name="RefSeq"/>
        </authorList>
    </citation>
    <scope>NUCLEOTIDE SEQUENCE [LARGE SCALE GENOMIC DNA]</scope>
</reference>
<keyword evidence="3" id="KW-0812">Transmembrane</keyword>
<dbReference type="Proteomes" id="UP001652625">
    <property type="component" value="Chromosome 02"/>
</dbReference>
<keyword evidence="7" id="KW-0472">Membrane</keyword>
<dbReference type="PANTHER" id="PTHR21508">
    <property type="entry name" value="MITOGUARDIN"/>
    <property type="match status" value="1"/>
</dbReference>
<evidence type="ECO:0000256" key="7">
    <source>
        <dbReference type="ARBA" id="ARBA00023136"/>
    </source>
</evidence>
<dbReference type="GeneID" id="100210447"/>
<keyword evidence="6" id="KW-0496">Mitochondrion</keyword>
<dbReference type="RefSeq" id="XP_065647727.1">
    <property type="nucleotide sequence ID" value="XM_065791655.1"/>
</dbReference>